<dbReference type="EMBL" id="WHNX01000005">
    <property type="protein sequence ID" value="MPW25056.1"/>
    <property type="molecule type" value="Genomic_DNA"/>
</dbReference>
<dbReference type="PANTHER" id="PTHR43527:SF2">
    <property type="entry name" value="4-DIPHOSPHOCYTIDYL-2-C-METHYL-D-ERYTHRITOL KINASE, CHLOROPLASTIC"/>
    <property type="match status" value="1"/>
</dbReference>
<dbReference type="GO" id="GO:0016114">
    <property type="term" value="P:terpenoid biosynthetic process"/>
    <property type="evidence" value="ECO:0007669"/>
    <property type="project" value="UniProtKB-UniRule"/>
</dbReference>
<feature type="domain" description="GHMP kinase C-terminal" evidence="11">
    <location>
        <begin position="198"/>
        <end position="273"/>
    </location>
</feature>
<evidence type="ECO:0000256" key="3">
    <source>
        <dbReference type="ARBA" id="ARBA00017473"/>
    </source>
</evidence>
<dbReference type="InterPro" id="IPR036554">
    <property type="entry name" value="GHMP_kinase_C_sf"/>
</dbReference>
<evidence type="ECO:0000256" key="8">
    <source>
        <dbReference type="ARBA" id="ARBA00032554"/>
    </source>
</evidence>
<dbReference type="PANTHER" id="PTHR43527">
    <property type="entry name" value="4-DIPHOSPHOCYTIDYL-2-C-METHYL-D-ERYTHRITOL KINASE, CHLOROPLASTIC"/>
    <property type="match status" value="1"/>
</dbReference>
<dbReference type="InterPro" id="IPR013750">
    <property type="entry name" value="GHMP_kinase_C_dom"/>
</dbReference>
<dbReference type="AlphaFoldDB" id="A0A6A7K6K0"/>
<reference evidence="12 13" key="1">
    <citation type="submission" date="2019-10" db="EMBL/GenBank/DDBJ databases">
        <title>Alkalibaculum tamaniensis sp.nov., a new alkaliphilic acetogen, isolated on methoxylated aromatics from a mud volcano.</title>
        <authorList>
            <person name="Khomyakova M.A."/>
            <person name="Merkel A.Y."/>
            <person name="Bonch-Osmolovskaya E.A."/>
            <person name="Slobodkin A.I."/>
        </authorList>
    </citation>
    <scope>NUCLEOTIDE SEQUENCE [LARGE SCALE GENOMIC DNA]</scope>
    <source>
        <strain evidence="12 13">M08DMB</strain>
    </source>
</reference>
<dbReference type="GO" id="GO:0019288">
    <property type="term" value="P:isopentenyl diphosphate biosynthetic process, methylerythritol 4-phosphate pathway"/>
    <property type="evidence" value="ECO:0007669"/>
    <property type="project" value="UniProtKB-UniRule"/>
</dbReference>
<proteinExistence type="inferred from homology"/>
<dbReference type="Proteomes" id="UP000440004">
    <property type="component" value="Unassembled WGS sequence"/>
</dbReference>
<dbReference type="InterPro" id="IPR004424">
    <property type="entry name" value="IspE"/>
</dbReference>
<evidence type="ECO:0000256" key="6">
    <source>
        <dbReference type="ARBA" id="ARBA00022777"/>
    </source>
</evidence>
<keyword evidence="6 9" id="KW-0418">Kinase</keyword>
<feature type="binding site" evidence="9">
    <location>
        <begin position="94"/>
        <end position="104"/>
    </location>
    <ligand>
        <name>ATP</name>
        <dbReference type="ChEBI" id="CHEBI:30616"/>
    </ligand>
</feature>
<evidence type="ECO:0000256" key="1">
    <source>
        <dbReference type="ARBA" id="ARBA00009684"/>
    </source>
</evidence>
<dbReference type="PIRSF" id="PIRSF010376">
    <property type="entry name" value="IspE"/>
    <property type="match status" value="1"/>
</dbReference>
<dbReference type="RefSeq" id="WP_152802152.1">
    <property type="nucleotide sequence ID" value="NZ_WHNX01000005.1"/>
</dbReference>
<comment type="catalytic activity">
    <reaction evidence="9">
        <text>4-CDP-2-C-methyl-D-erythritol + ATP = 4-CDP-2-C-methyl-D-erythritol 2-phosphate + ADP + H(+)</text>
        <dbReference type="Rhea" id="RHEA:18437"/>
        <dbReference type="ChEBI" id="CHEBI:15378"/>
        <dbReference type="ChEBI" id="CHEBI:30616"/>
        <dbReference type="ChEBI" id="CHEBI:57823"/>
        <dbReference type="ChEBI" id="CHEBI:57919"/>
        <dbReference type="ChEBI" id="CHEBI:456216"/>
        <dbReference type="EC" id="2.7.1.148"/>
    </reaction>
</comment>
<evidence type="ECO:0000313" key="13">
    <source>
        <dbReference type="Proteomes" id="UP000440004"/>
    </source>
</evidence>
<sequence length="296" mass="32602">MKKISIDTRAKINLTLDILGKRLDGYHNVSMVMQSISLSDTLHFKLTDKDIKISCNNCYLPTDEKNIVYRAAQLLREKYNISQGVEVHIEKRIPFAAGLAGGSSNGAGTLIALNSLWDLHLGNEKLLKLGSKVGADVPFCMMGGTALAEGIGEKLTVINDLPEFDIVLVKPNIQISTPWAYSLIDVQNIKAHPDNTAMIEAIKIGNKEEIALNLGNVFEDVVFDKYPELMHIKESLKKLGALGVLMSGSGPTLYGLFTNELSAQSAKEVLLRDYEEVFAVRSYNEGGIESWDLKMD</sequence>
<dbReference type="InterPro" id="IPR014721">
    <property type="entry name" value="Ribsml_uS5_D2-typ_fold_subgr"/>
</dbReference>
<feature type="domain" description="GHMP kinase N-terminal" evidence="10">
    <location>
        <begin position="66"/>
        <end position="144"/>
    </location>
</feature>
<dbReference type="Gene3D" id="3.30.70.890">
    <property type="entry name" value="GHMP kinase, C-terminal domain"/>
    <property type="match status" value="1"/>
</dbReference>
<comment type="function">
    <text evidence="9">Catalyzes the phosphorylation of the position 2 hydroxy group of 4-diphosphocytidyl-2C-methyl-D-erythritol.</text>
</comment>
<dbReference type="SUPFAM" id="SSF55060">
    <property type="entry name" value="GHMP Kinase, C-terminal domain"/>
    <property type="match status" value="1"/>
</dbReference>
<protein>
    <recommendedName>
        <fullName evidence="3 9">4-diphosphocytidyl-2-C-methyl-D-erythritol kinase</fullName>
        <shortName evidence="9">CMK</shortName>
        <ecNumber evidence="2 9">2.7.1.148</ecNumber>
    </recommendedName>
    <alternativeName>
        <fullName evidence="8 9">4-(cytidine-5'-diphospho)-2-C-methyl-D-erythritol kinase</fullName>
    </alternativeName>
</protein>
<evidence type="ECO:0000256" key="4">
    <source>
        <dbReference type="ARBA" id="ARBA00022679"/>
    </source>
</evidence>
<dbReference type="InterPro" id="IPR006204">
    <property type="entry name" value="GHMP_kinase_N_dom"/>
</dbReference>
<dbReference type="GO" id="GO:0005524">
    <property type="term" value="F:ATP binding"/>
    <property type="evidence" value="ECO:0007669"/>
    <property type="project" value="UniProtKB-UniRule"/>
</dbReference>
<evidence type="ECO:0000256" key="9">
    <source>
        <dbReference type="HAMAP-Rule" id="MF_00061"/>
    </source>
</evidence>
<dbReference type="UniPathway" id="UPA00056">
    <property type="reaction ID" value="UER00094"/>
</dbReference>
<dbReference type="InterPro" id="IPR020568">
    <property type="entry name" value="Ribosomal_Su5_D2-typ_SF"/>
</dbReference>
<name>A0A6A7K6K0_9FIRM</name>
<dbReference type="Gene3D" id="3.30.230.10">
    <property type="match status" value="1"/>
</dbReference>
<evidence type="ECO:0000259" key="11">
    <source>
        <dbReference type="Pfam" id="PF08544"/>
    </source>
</evidence>
<dbReference type="Pfam" id="PF08544">
    <property type="entry name" value="GHMP_kinases_C"/>
    <property type="match status" value="1"/>
</dbReference>
<evidence type="ECO:0000313" key="12">
    <source>
        <dbReference type="EMBL" id="MPW25056.1"/>
    </source>
</evidence>
<feature type="active site" evidence="9">
    <location>
        <position position="136"/>
    </location>
</feature>
<keyword evidence="4 9" id="KW-0808">Transferase</keyword>
<gene>
    <name evidence="9" type="primary">ispE</name>
    <name evidence="12" type="ORF">GC105_04540</name>
</gene>
<keyword evidence="13" id="KW-1185">Reference proteome</keyword>
<evidence type="ECO:0000256" key="2">
    <source>
        <dbReference type="ARBA" id="ARBA00012052"/>
    </source>
</evidence>
<dbReference type="Pfam" id="PF00288">
    <property type="entry name" value="GHMP_kinases_N"/>
    <property type="match status" value="1"/>
</dbReference>
<dbReference type="PRINTS" id="PR00958">
    <property type="entry name" value="HOMSERKINASE"/>
</dbReference>
<evidence type="ECO:0000259" key="10">
    <source>
        <dbReference type="Pfam" id="PF00288"/>
    </source>
</evidence>
<dbReference type="NCBIfam" id="TIGR00154">
    <property type="entry name" value="ispE"/>
    <property type="match status" value="1"/>
</dbReference>
<comment type="caution">
    <text evidence="12">The sequence shown here is derived from an EMBL/GenBank/DDBJ whole genome shotgun (WGS) entry which is preliminary data.</text>
</comment>
<feature type="active site" evidence="9">
    <location>
        <position position="11"/>
    </location>
</feature>
<dbReference type="HAMAP" id="MF_00061">
    <property type="entry name" value="IspE"/>
    <property type="match status" value="1"/>
</dbReference>
<comment type="pathway">
    <text evidence="9">Isoprenoid biosynthesis; isopentenyl diphosphate biosynthesis via DXP pathway; isopentenyl diphosphate from 1-deoxy-D-xylulose 5-phosphate: step 3/6.</text>
</comment>
<organism evidence="12 13">
    <name type="scientific">Alkalibaculum sporogenes</name>
    <dbReference type="NCBI Taxonomy" id="2655001"/>
    <lineage>
        <taxon>Bacteria</taxon>
        <taxon>Bacillati</taxon>
        <taxon>Bacillota</taxon>
        <taxon>Clostridia</taxon>
        <taxon>Eubacteriales</taxon>
        <taxon>Eubacteriaceae</taxon>
        <taxon>Alkalibaculum</taxon>
    </lineage>
</organism>
<keyword evidence="7 9" id="KW-0067">ATP-binding</keyword>
<evidence type="ECO:0000256" key="7">
    <source>
        <dbReference type="ARBA" id="ARBA00022840"/>
    </source>
</evidence>
<evidence type="ECO:0000256" key="5">
    <source>
        <dbReference type="ARBA" id="ARBA00022741"/>
    </source>
</evidence>
<keyword evidence="5 9" id="KW-0547">Nucleotide-binding</keyword>
<dbReference type="GO" id="GO:0050515">
    <property type="term" value="F:4-(cytidine 5'-diphospho)-2-C-methyl-D-erythritol kinase activity"/>
    <property type="evidence" value="ECO:0007669"/>
    <property type="project" value="UniProtKB-UniRule"/>
</dbReference>
<dbReference type="SUPFAM" id="SSF54211">
    <property type="entry name" value="Ribosomal protein S5 domain 2-like"/>
    <property type="match status" value="1"/>
</dbReference>
<accession>A0A6A7K6K0</accession>
<dbReference type="EC" id="2.7.1.148" evidence="2 9"/>
<keyword evidence="9" id="KW-0414">Isoprene biosynthesis</keyword>
<comment type="similarity">
    <text evidence="1 9">Belongs to the GHMP kinase family. IspE subfamily.</text>
</comment>